<name>A0A3R8N2C4_STRSU</name>
<dbReference type="AlphaFoldDB" id="A0A3R8N2C4"/>
<protein>
    <submittedName>
        <fullName evidence="1">Uncharacterized protein</fullName>
    </submittedName>
</protein>
<evidence type="ECO:0000313" key="2">
    <source>
        <dbReference type="Proteomes" id="UP000281324"/>
    </source>
</evidence>
<dbReference type="RefSeq" id="WP_125070023.1">
    <property type="nucleotide sequence ID" value="NZ_RRZQ01000005.1"/>
</dbReference>
<dbReference type="Proteomes" id="UP000281324">
    <property type="component" value="Unassembled WGS sequence"/>
</dbReference>
<evidence type="ECO:0000313" key="1">
    <source>
        <dbReference type="EMBL" id="RRN50554.1"/>
    </source>
</evidence>
<accession>A0A3R8N2C4</accession>
<dbReference type="EMBL" id="RRZQ01000005">
    <property type="protein sequence ID" value="RRN50554.1"/>
    <property type="molecule type" value="Genomic_DNA"/>
</dbReference>
<reference evidence="1 2" key="1">
    <citation type="submission" date="2018-11" db="EMBL/GenBank/DDBJ databases">
        <title>Changes in penicillin susceptibility of Streptococcus suis isolates by amino acid alterations in the penicillin-binding protein.</title>
        <authorList>
            <person name="Niemann L."/>
            <person name="Eichhorn I."/>
        </authorList>
    </citation>
    <scope>NUCLEOTIDE SEQUENCE [LARGE SCALE GENOMIC DNA]</scope>
    <source>
        <strain evidence="1 2">IMT40201</strain>
    </source>
</reference>
<organism evidence="1 2">
    <name type="scientific">Streptococcus suis</name>
    <dbReference type="NCBI Taxonomy" id="1307"/>
    <lineage>
        <taxon>Bacteria</taxon>
        <taxon>Bacillati</taxon>
        <taxon>Bacillota</taxon>
        <taxon>Bacilli</taxon>
        <taxon>Lactobacillales</taxon>
        <taxon>Streptococcaceae</taxon>
        <taxon>Streptococcus</taxon>
    </lineage>
</organism>
<proteinExistence type="predicted"/>
<sequence>MKLIYRTRIQKPNKYERFHNEYYQNGDIIEKYTLSSTRVPGRLEKGESRRRDVKHLSASWHIQDPNMPQWLKHYIVNASETHIEDLINELQSDGYRVHVCDDNPLLIFKDKSVKVFINQEWIDIIPLVKLYYNRKNATDKLLEQFEKDWLDFNVSYQQLLDKQEEVNLLKIKEQYDKHYKKLFESYSPEKAAANLNKVLLSGITHTKGTEKEFFLQLQDKVKKQDLTPELYADILATILTRERSDTH</sequence>
<comment type="caution">
    <text evidence="1">The sequence shown here is derived from an EMBL/GenBank/DDBJ whole genome shotgun (WGS) entry which is preliminary data.</text>
</comment>
<gene>
    <name evidence="1" type="ORF">EI219_02975</name>
</gene>